<name>A0AA38IQ26_9CUCU</name>
<dbReference type="Pfam" id="PF05199">
    <property type="entry name" value="GMC_oxred_C"/>
    <property type="match status" value="1"/>
</dbReference>
<feature type="active site" description="Proton acceptor" evidence="2">
    <location>
        <position position="589"/>
    </location>
</feature>
<dbReference type="PROSITE" id="PS00623">
    <property type="entry name" value="GMC_OXRED_1"/>
    <property type="match status" value="1"/>
</dbReference>
<reference evidence="8" key="1">
    <citation type="journal article" date="2023" name="G3 (Bethesda)">
        <title>Whole genome assemblies of Zophobas morio and Tenebrio molitor.</title>
        <authorList>
            <person name="Kaur S."/>
            <person name="Stinson S.A."/>
            <person name="diCenzo G.C."/>
        </authorList>
    </citation>
    <scope>NUCLEOTIDE SEQUENCE</scope>
    <source>
        <strain evidence="8">QUZm001</strain>
    </source>
</reference>
<dbReference type="SUPFAM" id="SSF51905">
    <property type="entry name" value="FAD/NAD(P)-binding domain"/>
    <property type="match status" value="1"/>
</dbReference>
<dbReference type="PANTHER" id="PTHR11552">
    <property type="entry name" value="GLUCOSE-METHANOL-CHOLINE GMC OXIDOREDUCTASE"/>
    <property type="match status" value="1"/>
</dbReference>
<keyword evidence="4" id="KW-0285">Flavoprotein</keyword>
<evidence type="ECO:0000313" key="8">
    <source>
        <dbReference type="EMBL" id="KAJ3657986.1"/>
    </source>
</evidence>
<evidence type="ECO:0000256" key="4">
    <source>
        <dbReference type="RuleBase" id="RU003968"/>
    </source>
</evidence>
<dbReference type="Pfam" id="PF00732">
    <property type="entry name" value="GMC_oxred_N"/>
    <property type="match status" value="1"/>
</dbReference>
<dbReference type="GO" id="GO:0050660">
    <property type="term" value="F:flavin adenine dinucleotide binding"/>
    <property type="evidence" value="ECO:0007669"/>
    <property type="project" value="InterPro"/>
</dbReference>
<evidence type="ECO:0000313" key="9">
    <source>
        <dbReference type="Proteomes" id="UP001168821"/>
    </source>
</evidence>
<evidence type="ECO:0000256" key="1">
    <source>
        <dbReference type="ARBA" id="ARBA00010790"/>
    </source>
</evidence>
<accession>A0AA38IQ26</accession>
<dbReference type="GO" id="GO:0016614">
    <property type="term" value="F:oxidoreductase activity, acting on CH-OH group of donors"/>
    <property type="evidence" value="ECO:0007669"/>
    <property type="project" value="InterPro"/>
</dbReference>
<protein>
    <recommendedName>
        <fullName evidence="6 7">Glucose-methanol-choline oxidoreductase N-terminal domain-containing protein</fullName>
    </recommendedName>
</protein>
<organism evidence="8 9">
    <name type="scientific">Zophobas morio</name>
    <dbReference type="NCBI Taxonomy" id="2755281"/>
    <lineage>
        <taxon>Eukaryota</taxon>
        <taxon>Metazoa</taxon>
        <taxon>Ecdysozoa</taxon>
        <taxon>Arthropoda</taxon>
        <taxon>Hexapoda</taxon>
        <taxon>Insecta</taxon>
        <taxon>Pterygota</taxon>
        <taxon>Neoptera</taxon>
        <taxon>Endopterygota</taxon>
        <taxon>Coleoptera</taxon>
        <taxon>Polyphaga</taxon>
        <taxon>Cucujiformia</taxon>
        <taxon>Tenebrionidae</taxon>
        <taxon>Zophobas</taxon>
    </lineage>
</organism>
<dbReference type="EMBL" id="JALNTZ010000003">
    <property type="protein sequence ID" value="KAJ3657986.1"/>
    <property type="molecule type" value="Genomic_DNA"/>
</dbReference>
<evidence type="ECO:0000259" key="7">
    <source>
        <dbReference type="PROSITE" id="PS00624"/>
    </source>
</evidence>
<dbReference type="InterPro" id="IPR036188">
    <property type="entry name" value="FAD/NAD-bd_sf"/>
</dbReference>
<dbReference type="Proteomes" id="UP001168821">
    <property type="component" value="Unassembled WGS sequence"/>
</dbReference>
<sequence length="612" mass="68215">MIFLLATSLYLLTANPIHCSITTNYYQSLINQRTTEALGYKLPTSNNEFKQGVETENFEEYGEFDFVIVGAGSAGSVLATRLSEIDDFKILLLEAGNEEDDFSEIPAMWLYNQFSEKNWGYYTIPQKQSCLGMNNKQCVVPRGKLLGGSSSINGVMYSRGNCKDYDKWYQIGNRGWSSKDVLPYFKKSENSQIRGDKNYHGKGGFWNVEYSAPDSPLFQNFINGSIERNQPIVDYNGKNQIGASHLQSNIKHGKRQSLATAFLDNSRQRTNLKILTKTLVTKVVIDPQSKQAKGVEFVTRNKKFHVRATKEVIVSAGAINTPQLLMLSGVGPKDELSKLKIPIIADLPVGKNLIEHPRLMLMVRSDHAASKIGINKLIQQYLNGFGTLTQAGNVEGVGYIQTKNDSNEVPTIEILFTVPPYIDTSIYQRQLNYNKDVTNSLLDRIDPQKDIFFYIVLLHEKSRGRVSLNSSSPIDFPNIDLNMFAEQEDVETLFEGVEYVQNLLSTEAFKKINASLLEVPICANFKIGSKEYLECLIRNLAGTLYHPCGTAAMGPNNGNFVVGDTLEVHGVGNLRVVDASIFPSSISGHLNAPTVMVAEKAADLIKKEHKCL</sequence>
<comment type="cofactor">
    <cofactor evidence="3">
        <name>FAD</name>
        <dbReference type="ChEBI" id="CHEBI:57692"/>
    </cofactor>
</comment>
<dbReference type="PIRSF" id="PIRSF000137">
    <property type="entry name" value="Alcohol_oxidase"/>
    <property type="match status" value="1"/>
</dbReference>
<keyword evidence="3 4" id="KW-0274">FAD</keyword>
<evidence type="ECO:0000256" key="5">
    <source>
        <dbReference type="SAM" id="SignalP"/>
    </source>
</evidence>
<evidence type="ECO:0000259" key="6">
    <source>
        <dbReference type="PROSITE" id="PS00623"/>
    </source>
</evidence>
<feature type="domain" description="Glucose-methanol-choline oxidoreductase N-terminal" evidence="6">
    <location>
        <begin position="143"/>
        <end position="166"/>
    </location>
</feature>
<comment type="caution">
    <text evidence="8">The sequence shown here is derived from an EMBL/GenBank/DDBJ whole genome shotgun (WGS) entry which is preliminary data.</text>
</comment>
<dbReference type="InterPro" id="IPR000172">
    <property type="entry name" value="GMC_OxRdtase_N"/>
</dbReference>
<feature type="chain" id="PRO_5041227629" description="Glucose-methanol-choline oxidoreductase N-terminal domain-containing protein" evidence="5">
    <location>
        <begin position="20"/>
        <end position="612"/>
    </location>
</feature>
<dbReference type="SUPFAM" id="SSF54373">
    <property type="entry name" value="FAD-linked reductases, C-terminal domain"/>
    <property type="match status" value="1"/>
</dbReference>
<evidence type="ECO:0000256" key="2">
    <source>
        <dbReference type="PIRSR" id="PIRSR000137-1"/>
    </source>
</evidence>
<feature type="signal peptide" evidence="5">
    <location>
        <begin position="1"/>
        <end position="19"/>
    </location>
</feature>
<keyword evidence="9" id="KW-1185">Reference proteome</keyword>
<feature type="active site" description="Proton donor" evidence="2">
    <location>
        <position position="546"/>
    </location>
</feature>
<dbReference type="InterPro" id="IPR007867">
    <property type="entry name" value="GMC_OxRtase_C"/>
</dbReference>
<keyword evidence="5" id="KW-0732">Signal</keyword>
<dbReference type="AlphaFoldDB" id="A0AA38IQ26"/>
<evidence type="ECO:0000256" key="3">
    <source>
        <dbReference type="PIRSR" id="PIRSR000137-2"/>
    </source>
</evidence>
<dbReference type="PANTHER" id="PTHR11552:SF158">
    <property type="entry name" value="GH23626P-RELATED"/>
    <property type="match status" value="1"/>
</dbReference>
<gene>
    <name evidence="8" type="ORF">Zmor_009756</name>
</gene>
<feature type="domain" description="Glucose-methanol-choline oxidoreductase N-terminal" evidence="7">
    <location>
        <begin position="317"/>
        <end position="331"/>
    </location>
</feature>
<proteinExistence type="inferred from homology"/>
<dbReference type="Gene3D" id="3.30.560.10">
    <property type="entry name" value="Glucose Oxidase, domain 3"/>
    <property type="match status" value="1"/>
</dbReference>
<dbReference type="PROSITE" id="PS00624">
    <property type="entry name" value="GMC_OXRED_2"/>
    <property type="match status" value="1"/>
</dbReference>
<dbReference type="Gene3D" id="3.50.50.60">
    <property type="entry name" value="FAD/NAD(P)-binding domain"/>
    <property type="match status" value="1"/>
</dbReference>
<comment type="similarity">
    <text evidence="1 4">Belongs to the GMC oxidoreductase family.</text>
</comment>
<dbReference type="InterPro" id="IPR012132">
    <property type="entry name" value="GMC_OxRdtase"/>
</dbReference>
<feature type="binding site" evidence="3">
    <location>
        <position position="280"/>
    </location>
    <ligand>
        <name>FAD</name>
        <dbReference type="ChEBI" id="CHEBI:57692"/>
    </ligand>
</feature>